<dbReference type="InterPro" id="IPR036396">
    <property type="entry name" value="Cyt_P450_sf"/>
</dbReference>
<keyword evidence="3" id="KW-0560">Oxidoreductase</keyword>
<sequence>MLASLYDVVFSVASLAALYAAWRVGSRVYSQRIIDVALANQKLHSPPSTIPLLGNTLDALFLQKTRFWDWIAEQSELSGGKPWVLRLVGRPTTLVCTSPEALEDIFKTHFDTFERGADLRDLLYDFFGDGIVGADGENWQKQRPLRDAMATVVKEKALHLRDALAKCAKEGRTVDMKSLLEKFSGDTFTKIAFGVDLNGMESDHPFNKAVDVMSETLDSRLLSPTWLWKMKRFLNVGDERKLKEACAIVHELTHQVMTESMQQQQKKKNKNKSDVLTLLLDSSGDLDVAVVRDAVMNFLLAGKDSTIFSLSWILVNLNRHPEVLRNEINEKLPGLVSGEMDAPTMDDLKDLTYVEAVVKESLRLHGIATTRVPKKSIILSDGTFAPAGCAVMMPAYASARLTSVWAMDRPRVKPVSPFKFGTFIAGPRQCVGMRFALLEMRLVTAVLFSRFDLKTVKDPFEISYEYAFTLPIKGPLLDVTVRAVSAA</sequence>
<dbReference type="GO" id="GO:0020037">
    <property type="term" value="F:heme binding"/>
    <property type="evidence" value="ECO:0007669"/>
    <property type="project" value="InterPro"/>
</dbReference>
<evidence type="ECO:0000313" key="7">
    <source>
        <dbReference type="Proteomes" id="UP000002640"/>
    </source>
</evidence>
<evidence type="ECO:0000256" key="5">
    <source>
        <dbReference type="PIRSR" id="PIRSR602401-1"/>
    </source>
</evidence>
<comment type="cofactor">
    <cofactor evidence="5">
        <name>heme</name>
        <dbReference type="ChEBI" id="CHEBI:30413"/>
    </cofactor>
</comment>
<evidence type="ECO:0000256" key="4">
    <source>
        <dbReference type="ARBA" id="ARBA00023004"/>
    </source>
</evidence>
<dbReference type="EMBL" id="JH159152">
    <property type="protein sequence ID" value="EGZ23434.1"/>
    <property type="molecule type" value="Genomic_DNA"/>
</dbReference>
<dbReference type="STRING" id="1094619.G4Z109"/>
<organism evidence="6 7">
    <name type="scientific">Phytophthora sojae (strain P6497)</name>
    <name type="common">Soybean stem and root rot agent</name>
    <name type="synonym">Phytophthora megasperma f. sp. glycines</name>
    <dbReference type="NCBI Taxonomy" id="1094619"/>
    <lineage>
        <taxon>Eukaryota</taxon>
        <taxon>Sar</taxon>
        <taxon>Stramenopiles</taxon>
        <taxon>Oomycota</taxon>
        <taxon>Peronosporomycetes</taxon>
        <taxon>Peronosporales</taxon>
        <taxon>Peronosporaceae</taxon>
        <taxon>Phytophthora</taxon>
    </lineage>
</organism>
<reference evidence="6 7" key="1">
    <citation type="journal article" date="2006" name="Science">
        <title>Phytophthora genome sequences uncover evolutionary origins and mechanisms of pathogenesis.</title>
        <authorList>
            <person name="Tyler B.M."/>
            <person name="Tripathy S."/>
            <person name="Zhang X."/>
            <person name="Dehal P."/>
            <person name="Jiang R.H."/>
            <person name="Aerts A."/>
            <person name="Arredondo F.D."/>
            <person name="Baxter L."/>
            <person name="Bensasson D."/>
            <person name="Beynon J.L."/>
            <person name="Chapman J."/>
            <person name="Damasceno C.M."/>
            <person name="Dorrance A.E."/>
            <person name="Dou D."/>
            <person name="Dickerman A.W."/>
            <person name="Dubchak I.L."/>
            <person name="Garbelotto M."/>
            <person name="Gijzen M."/>
            <person name="Gordon S.G."/>
            <person name="Govers F."/>
            <person name="Grunwald N.J."/>
            <person name="Huang W."/>
            <person name="Ivors K.L."/>
            <person name="Jones R.W."/>
            <person name="Kamoun S."/>
            <person name="Krampis K."/>
            <person name="Lamour K.H."/>
            <person name="Lee M.K."/>
            <person name="McDonald W.H."/>
            <person name="Medina M."/>
            <person name="Meijer H.J."/>
            <person name="Nordberg E.K."/>
            <person name="Maclean D.J."/>
            <person name="Ospina-Giraldo M.D."/>
            <person name="Morris P.F."/>
            <person name="Phuntumart V."/>
            <person name="Putnam N.H."/>
            <person name="Rash S."/>
            <person name="Rose J.K."/>
            <person name="Sakihama Y."/>
            <person name="Salamov A.A."/>
            <person name="Savidor A."/>
            <person name="Scheuring C.F."/>
            <person name="Smith B.M."/>
            <person name="Sobral B.W."/>
            <person name="Terry A."/>
            <person name="Torto-Alalibo T.A."/>
            <person name="Win J."/>
            <person name="Xu Z."/>
            <person name="Zhang H."/>
            <person name="Grigoriev I.V."/>
            <person name="Rokhsar D.S."/>
            <person name="Boore J.L."/>
        </authorList>
    </citation>
    <scope>NUCLEOTIDE SEQUENCE [LARGE SCALE GENOMIC DNA]</scope>
    <source>
        <strain evidence="6 7">P6497</strain>
    </source>
</reference>
<dbReference type="SMR" id="G4Z109"/>
<keyword evidence="2 5" id="KW-0479">Metal-binding</keyword>
<dbReference type="InParanoid" id="G4Z109"/>
<dbReference type="GeneID" id="20643316"/>
<dbReference type="GO" id="GO:0016705">
    <property type="term" value="F:oxidoreductase activity, acting on paired donors, with incorporation or reduction of molecular oxygen"/>
    <property type="evidence" value="ECO:0007669"/>
    <property type="project" value="InterPro"/>
</dbReference>
<gene>
    <name evidence="6" type="ORF">PHYSODRAFT_310768</name>
</gene>
<protein>
    <recommendedName>
        <fullName evidence="8">Cytochrome P450</fullName>
    </recommendedName>
</protein>
<dbReference type="GO" id="GO:0005506">
    <property type="term" value="F:iron ion binding"/>
    <property type="evidence" value="ECO:0007669"/>
    <property type="project" value="InterPro"/>
</dbReference>
<dbReference type="PRINTS" id="PR00385">
    <property type="entry name" value="P450"/>
</dbReference>
<dbReference type="Proteomes" id="UP000002640">
    <property type="component" value="Unassembled WGS sequence"/>
</dbReference>
<evidence type="ECO:0000313" key="6">
    <source>
        <dbReference type="EMBL" id="EGZ23434.1"/>
    </source>
</evidence>
<evidence type="ECO:0008006" key="8">
    <source>
        <dbReference type="Google" id="ProtNLM"/>
    </source>
</evidence>
<evidence type="ECO:0000256" key="2">
    <source>
        <dbReference type="ARBA" id="ARBA00022723"/>
    </source>
</evidence>
<dbReference type="InterPro" id="IPR001128">
    <property type="entry name" value="Cyt_P450"/>
</dbReference>
<comment type="similarity">
    <text evidence="1">Belongs to the cytochrome P450 family.</text>
</comment>
<evidence type="ECO:0000256" key="3">
    <source>
        <dbReference type="ARBA" id="ARBA00023002"/>
    </source>
</evidence>
<evidence type="ECO:0000256" key="1">
    <source>
        <dbReference type="ARBA" id="ARBA00010617"/>
    </source>
</evidence>
<accession>G4Z109</accession>
<dbReference type="GO" id="GO:0004497">
    <property type="term" value="F:monooxygenase activity"/>
    <property type="evidence" value="ECO:0007669"/>
    <property type="project" value="InterPro"/>
</dbReference>
<name>G4Z109_PHYSP</name>
<dbReference type="KEGG" id="psoj:PHYSODRAFT_310768"/>
<dbReference type="PRINTS" id="PR00463">
    <property type="entry name" value="EP450I"/>
</dbReference>
<dbReference type="SUPFAM" id="SSF48264">
    <property type="entry name" value="Cytochrome P450"/>
    <property type="match status" value="1"/>
</dbReference>
<dbReference type="AlphaFoldDB" id="G4Z109"/>
<keyword evidence="5" id="KW-0349">Heme</keyword>
<keyword evidence="7" id="KW-1185">Reference proteome</keyword>
<dbReference type="InterPro" id="IPR002401">
    <property type="entry name" value="Cyt_P450_E_grp-I"/>
</dbReference>
<dbReference type="PANTHER" id="PTHR24296">
    <property type="entry name" value="CYTOCHROME P450"/>
    <property type="match status" value="1"/>
</dbReference>
<dbReference type="Gene3D" id="1.10.630.10">
    <property type="entry name" value="Cytochrome P450"/>
    <property type="match status" value="1"/>
</dbReference>
<proteinExistence type="inferred from homology"/>
<dbReference type="OMA" id="FHWAFER"/>
<dbReference type="Pfam" id="PF00067">
    <property type="entry name" value="p450"/>
    <property type="match status" value="1"/>
</dbReference>
<keyword evidence="4 5" id="KW-0408">Iron</keyword>
<dbReference type="RefSeq" id="XP_009518722.1">
    <property type="nucleotide sequence ID" value="XM_009520427.1"/>
</dbReference>
<feature type="binding site" description="axial binding residue" evidence="5">
    <location>
        <position position="430"/>
    </location>
    <ligand>
        <name>heme</name>
        <dbReference type="ChEBI" id="CHEBI:30413"/>
    </ligand>
    <ligandPart>
        <name>Fe</name>
        <dbReference type="ChEBI" id="CHEBI:18248"/>
    </ligandPart>
</feature>